<dbReference type="Pfam" id="PF03567">
    <property type="entry name" value="Sulfotransfer_2"/>
    <property type="match status" value="1"/>
</dbReference>
<accession>A0ABV3XQP7</accession>
<keyword evidence="2" id="KW-1185">Reference proteome</keyword>
<dbReference type="InterPro" id="IPR005331">
    <property type="entry name" value="Sulfotransferase"/>
</dbReference>
<evidence type="ECO:0000313" key="1">
    <source>
        <dbReference type="EMBL" id="MEX5727656.1"/>
    </source>
</evidence>
<comment type="caution">
    <text evidence="1">The sequence shown here is derived from an EMBL/GenBank/DDBJ whole genome shotgun (WGS) entry which is preliminary data.</text>
</comment>
<proteinExistence type="predicted"/>
<reference evidence="1 2" key="1">
    <citation type="submission" date="2024-06" db="EMBL/GenBank/DDBJ databases">
        <title>Genome of Rhodovulum iodosum, a marine photoferrotroph.</title>
        <authorList>
            <person name="Bianchini G."/>
            <person name="Nikeleit V."/>
            <person name="Kappler A."/>
            <person name="Bryce C."/>
            <person name="Sanchez-Baracaldo P."/>
        </authorList>
    </citation>
    <scope>NUCLEOTIDE SEQUENCE [LARGE SCALE GENOMIC DNA]</scope>
    <source>
        <strain evidence="1 2">UT/N1</strain>
    </source>
</reference>
<gene>
    <name evidence="1" type="ORF">Ga0609869_001009</name>
</gene>
<protein>
    <recommendedName>
        <fullName evidence="3">Sulfotransferase family protein</fullName>
    </recommendedName>
</protein>
<dbReference type="RefSeq" id="WP_125406051.1">
    <property type="nucleotide sequence ID" value="NZ_JBEHHI010000001.1"/>
</dbReference>
<dbReference type="Proteomes" id="UP001560019">
    <property type="component" value="Unassembled WGS sequence"/>
</dbReference>
<name>A0ABV3XQP7_9RHOB</name>
<evidence type="ECO:0000313" key="2">
    <source>
        <dbReference type="Proteomes" id="UP001560019"/>
    </source>
</evidence>
<sequence length="237" mass="27470">MKLKSPQLYLSIPFCNDAYLYIRKNACSNFKRLIVETSEIQKPKQETALHFANSRYRISSVRHLRNRRVLCVVREPIGRIHSAFLNQFIQKLDVPGNNIRKQADESLSKPVVEATADDFFRDVVMARSDVDLHFLPQVKHMADVPHEIWPLERLHDRASEAWGDEIADRFFKSHVNYTSNINRIEGDYRSASIGELAQMLSEGVFPTIRSLLGDETHEGLRRMYMDDTSLHERSLEA</sequence>
<evidence type="ECO:0008006" key="3">
    <source>
        <dbReference type="Google" id="ProtNLM"/>
    </source>
</evidence>
<dbReference type="EMBL" id="JBEHHI010000001">
    <property type="protein sequence ID" value="MEX5727656.1"/>
    <property type="molecule type" value="Genomic_DNA"/>
</dbReference>
<organism evidence="1 2">
    <name type="scientific">Rhodovulum iodosum</name>
    <dbReference type="NCBI Taxonomy" id="68291"/>
    <lineage>
        <taxon>Bacteria</taxon>
        <taxon>Pseudomonadati</taxon>
        <taxon>Pseudomonadota</taxon>
        <taxon>Alphaproteobacteria</taxon>
        <taxon>Rhodobacterales</taxon>
        <taxon>Paracoccaceae</taxon>
        <taxon>Rhodovulum</taxon>
    </lineage>
</organism>